<evidence type="ECO:0000313" key="1">
    <source>
        <dbReference type="EMBL" id="KZM69599.1"/>
    </source>
</evidence>
<dbReference type="OrthoDB" id="3394673at2"/>
<accession>A0A164ING6</accession>
<proteinExistence type="predicted"/>
<keyword evidence="2" id="KW-1185">Reference proteome</keyword>
<gene>
    <name evidence="1" type="ORF">AWN90_07400</name>
</gene>
<dbReference type="EMBL" id="LWGR01000019">
    <property type="protein sequence ID" value="KZM69599.1"/>
    <property type="molecule type" value="Genomic_DNA"/>
</dbReference>
<dbReference type="AlphaFoldDB" id="A0A164ING6"/>
<reference evidence="1 2" key="1">
    <citation type="submission" date="2016-04" db="EMBL/GenBank/DDBJ databases">
        <authorList>
            <person name="Evans L.H."/>
            <person name="Alamgir A."/>
            <person name="Owens N."/>
            <person name="Weber N.D."/>
            <person name="Virtaneva K."/>
            <person name="Barbian K."/>
            <person name="Babar A."/>
            <person name="Rosenke K."/>
        </authorList>
    </citation>
    <scope>NUCLEOTIDE SEQUENCE [LARGE SCALE GENOMIC DNA]</scope>
    <source>
        <strain evidence="1 2">IFM 0406</strain>
    </source>
</reference>
<dbReference type="RefSeq" id="WP_067578835.1">
    <property type="nucleotide sequence ID" value="NZ_JABMCZ010000002.1"/>
</dbReference>
<comment type="caution">
    <text evidence="1">The sequence shown here is derived from an EMBL/GenBank/DDBJ whole genome shotgun (WGS) entry which is preliminary data.</text>
</comment>
<organism evidence="1 2">
    <name type="scientific">Nocardia terpenica</name>
    <dbReference type="NCBI Taxonomy" id="455432"/>
    <lineage>
        <taxon>Bacteria</taxon>
        <taxon>Bacillati</taxon>
        <taxon>Actinomycetota</taxon>
        <taxon>Actinomycetes</taxon>
        <taxon>Mycobacteriales</taxon>
        <taxon>Nocardiaceae</taxon>
        <taxon>Nocardia</taxon>
    </lineage>
</organism>
<name>A0A164ING6_9NOCA</name>
<evidence type="ECO:0000313" key="2">
    <source>
        <dbReference type="Proteomes" id="UP000076512"/>
    </source>
</evidence>
<dbReference type="Proteomes" id="UP000076512">
    <property type="component" value="Unassembled WGS sequence"/>
</dbReference>
<protein>
    <submittedName>
        <fullName evidence="1">Uncharacterized protein</fullName>
    </submittedName>
</protein>
<sequence>MTIDADAFLATRRLRIGDSDVHVTIGVPHRRGSTEDVQYCCNIAIDGLSTDPVRLQAISPSVGQTLEIALSAVTQRLDVGVNDFLADAHLGSPARTR</sequence>